<comment type="caution">
    <text evidence="2">The sequence shown here is derived from an EMBL/GenBank/DDBJ whole genome shotgun (WGS) entry which is preliminary data.</text>
</comment>
<dbReference type="Proteomes" id="UP000266673">
    <property type="component" value="Unassembled WGS sequence"/>
</dbReference>
<keyword evidence="1" id="KW-0175">Coiled coil</keyword>
<sequence length="128" mass="15070">MDLVLNFSSSVNEKTYFTCPKTLLNNQKPASSEDTILFLTLAQDLIIANPIRKSSIYQTTEKTYKELKIKYEVLVKNNEDLEINYKNTKKKLKATKKENMKLDKEFTLKQQELETNYKKYVTLTKNFQ</sequence>
<evidence type="ECO:0000313" key="2">
    <source>
        <dbReference type="EMBL" id="RIB18870.1"/>
    </source>
</evidence>
<evidence type="ECO:0000256" key="1">
    <source>
        <dbReference type="SAM" id="Coils"/>
    </source>
</evidence>
<protein>
    <submittedName>
        <fullName evidence="2">Uncharacterized protein</fullName>
    </submittedName>
</protein>
<name>A0A397V8W9_9GLOM</name>
<reference evidence="2 3" key="1">
    <citation type="submission" date="2018-06" db="EMBL/GenBank/DDBJ databases">
        <title>Comparative genomics reveals the genomic features of Rhizophagus irregularis, R. cerebriforme, R. diaphanum and Gigaspora rosea, and their symbiotic lifestyle signature.</title>
        <authorList>
            <person name="Morin E."/>
            <person name="San Clemente H."/>
            <person name="Chen E.C.H."/>
            <person name="De La Providencia I."/>
            <person name="Hainaut M."/>
            <person name="Kuo A."/>
            <person name="Kohler A."/>
            <person name="Murat C."/>
            <person name="Tang N."/>
            <person name="Roy S."/>
            <person name="Loubradou J."/>
            <person name="Henrissat B."/>
            <person name="Grigoriev I.V."/>
            <person name="Corradi N."/>
            <person name="Roux C."/>
            <person name="Martin F.M."/>
        </authorList>
    </citation>
    <scope>NUCLEOTIDE SEQUENCE [LARGE SCALE GENOMIC DNA]</scope>
    <source>
        <strain evidence="2 3">DAOM 194757</strain>
    </source>
</reference>
<gene>
    <name evidence="2" type="ORF">C2G38_2183474</name>
</gene>
<keyword evidence="3" id="KW-1185">Reference proteome</keyword>
<dbReference type="AlphaFoldDB" id="A0A397V8W9"/>
<proteinExistence type="predicted"/>
<feature type="coiled-coil region" evidence="1">
    <location>
        <begin position="57"/>
        <end position="105"/>
    </location>
</feature>
<dbReference type="EMBL" id="QKWP01000512">
    <property type="protein sequence ID" value="RIB18870.1"/>
    <property type="molecule type" value="Genomic_DNA"/>
</dbReference>
<organism evidence="2 3">
    <name type="scientific">Gigaspora rosea</name>
    <dbReference type="NCBI Taxonomy" id="44941"/>
    <lineage>
        <taxon>Eukaryota</taxon>
        <taxon>Fungi</taxon>
        <taxon>Fungi incertae sedis</taxon>
        <taxon>Mucoromycota</taxon>
        <taxon>Glomeromycotina</taxon>
        <taxon>Glomeromycetes</taxon>
        <taxon>Diversisporales</taxon>
        <taxon>Gigasporaceae</taxon>
        <taxon>Gigaspora</taxon>
    </lineage>
</organism>
<evidence type="ECO:0000313" key="3">
    <source>
        <dbReference type="Proteomes" id="UP000266673"/>
    </source>
</evidence>
<accession>A0A397V8W9</accession>